<feature type="transmembrane region" description="Helical" evidence="6">
    <location>
        <begin position="289"/>
        <end position="312"/>
    </location>
</feature>
<feature type="transmembrane region" description="Helical" evidence="6">
    <location>
        <begin position="12"/>
        <end position="31"/>
    </location>
</feature>
<keyword evidence="5 6" id="KW-0472">Membrane</keyword>
<dbReference type="AlphaFoldDB" id="A0A552WTJ2"/>
<reference evidence="8 9" key="1">
    <citation type="submission" date="2019-07" db="EMBL/GenBank/DDBJ databases">
        <title>Georgenia wutianyii sp. nov. and Georgenia *** sp. nov. isolated from plateau pika (Ochotona curzoniae) in the Qinghai-Tibet plateau of China.</title>
        <authorList>
            <person name="Tian Z."/>
        </authorList>
    </citation>
    <scope>NUCLEOTIDE SEQUENCE [LARGE SCALE GENOMIC DNA]</scope>
    <source>
        <strain evidence="8 9">Z446</strain>
    </source>
</reference>
<dbReference type="InterPro" id="IPR051449">
    <property type="entry name" value="ABC-2_transporter_component"/>
</dbReference>
<keyword evidence="4 6" id="KW-1133">Transmembrane helix</keyword>
<name>A0A552WTJ2_9MICO</name>
<organism evidence="8 9">
    <name type="scientific">Georgenia yuyongxinii</name>
    <dbReference type="NCBI Taxonomy" id="2589797"/>
    <lineage>
        <taxon>Bacteria</taxon>
        <taxon>Bacillati</taxon>
        <taxon>Actinomycetota</taxon>
        <taxon>Actinomycetes</taxon>
        <taxon>Micrococcales</taxon>
        <taxon>Bogoriellaceae</taxon>
        <taxon>Georgenia</taxon>
    </lineage>
</organism>
<comment type="subcellular location">
    <subcellularLocation>
        <location evidence="1">Cell membrane</location>
        <topology evidence="1">Multi-pass membrane protein</topology>
    </subcellularLocation>
</comment>
<evidence type="ECO:0000256" key="2">
    <source>
        <dbReference type="ARBA" id="ARBA00022475"/>
    </source>
</evidence>
<proteinExistence type="predicted"/>
<dbReference type="PANTHER" id="PTHR30294:SF38">
    <property type="entry name" value="TRANSPORT PERMEASE PROTEIN"/>
    <property type="match status" value="1"/>
</dbReference>
<dbReference type="InterPro" id="IPR013525">
    <property type="entry name" value="ABC2_TM"/>
</dbReference>
<dbReference type="GO" id="GO:0140359">
    <property type="term" value="F:ABC-type transporter activity"/>
    <property type="evidence" value="ECO:0007669"/>
    <property type="project" value="InterPro"/>
</dbReference>
<dbReference type="GO" id="GO:0005886">
    <property type="term" value="C:plasma membrane"/>
    <property type="evidence" value="ECO:0007669"/>
    <property type="project" value="UniProtKB-SubCell"/>
</dbReference>
<feature type="transmembrane region" description="Helical" evidence="6">
    <location>
        <begin position="185"/>
        <end position="205"/>
    </location>
</feature>
<gene>
    <name evidence="8" type="ORF">FJ693_06840</name>
</gene>
<dbReference type="Pfam" id="PF12698">
    <property type="entry name" value="ABC2_membrane_3"/>
    <property type="match status" value="1"/>
</dbReference>
<evidence type="ECO:0000256" key="1">
    <source>
        <dbReference type="ARBA" id="ARBA00004651"/>
    </source>
</evidence>
<evidence type="ECO:0000256" key="6">
    <source>
        <dbReference type="SAM" id="Phobius"/>
    </source>
</evidence>
<comment type="caution">
    <text evidence="8">The sequence shown here is derived from an EMBL/GenBank/DDBJ whole genome shotgun (WGS) entry which is preliminary data.</text>
</comment>
<evidence type="ECO:0000256" key="3">
    <source>
        <dbReference type="ARBA" id="ARBA00022692"/>
    </source>
</evidence>
<keyword evidence="2" id="KW-1003">Cell membrane</keyword>
<dbReference type="Proteomes" id="UP000318693">
    <property type="component" value="Unassembled WGS sequence"/>
</dbReference>
<evidence type="ECO:0000256" key="4">
    <source>
        <dbReference type="ARBA" id="ARBA00022989"/>
    </source>
</evidence>
<evidence type="ECO:0000313" key="8">
    <source>
        <dbReference type="EMBL" id="TRW46158.1"/>
    </source>
</evidence>
<keyword evidence="3 6" id="KW-0812">Transmembrane</keyword>
<feature type="transmembrane region" description="Helical" evidence="6">
    <location>
        <begin position="348"/>
        <end position="370"/>
    </location>
</feature>
<dbReference type="EMBL" id="VJXR01000013">
    <property type="protein sequence ID" value="TRW46158.1"/>
    <property type="molecule type" value="Genomic_DNA"/>
</dbReference>
<sequence length="378" mass="38765">MELRRFLRDRSNIFLVFIMPLLLVLVIGSQFGGDGSQGRVVVVGESTDLRDALVTEMEDDDVAVTFADADEAREQLARGRSDVAVLVSTDDAAAFAAGDTADIEVVLGSQAGAQATFQRVQTAMRAVATERNQLSALIDAGAEESAAATALAAAAETVNPPSLAVTNVDDISEAFAGSSGFDVGAAAETLLFVFLASLAGSATLIQARRHGVMSRTLAAPVSTGMAVAGQATGRFAIAVFQGAYIMIGTAVLFGVNWGNIALSGLVLVVFSLVAAAGAMVIGSVMDSEGAAAGVGIGTGLILAALGGCMVPLEIFPDSLQRIAHVTPHAWAYEAFAEIQRRGGSLADILPQLGVLAAMAAALLALGAWLLRRSLTRAM</sequence>
<dbReference type="PANTHER" id="PTHR30294">
    <property type="entry name" value="MEMBRANE COMPONENT OF ABC TRANSPORTER YHHJ-RELATED"/>
    <property type="match status" value="1"/>
</dbReference>
<evidence type="ECO:0000256" key="5">
    <source>
        <dbReference type="ARBA" id="ARBA00023136"/>
    </source>
</evidence>
<keyword evidence="9" id="KW-1185">Reference proteome</keyword>
<feature type="transmembrane region" description="Helical" evidence="6">
    <location>
        <begin position="260"/>
        <end position="282"/>
    </location>
</feature>
<accession>A0A552WTJ2</accession>
<evidence type="ECO:0000259" key="7">
    <source>
        <dbReference type="Pfam" id="PF12698"/>
    </source>
</evidence>
<feature type="transmembrane region" description="Helical" evidence="6">
    <location>
        <begin position="235"/>
        <end position="254"/>
    </location>
</feature>
<feature type="domain" description="ABC-2 type transporter transmembrane" evidence="7">
    <location>
        <begin position="13"/>
        <end position="368"/>
    </location>
</feature>
<protein>
    <submittedName>
        <fullName evidence="8">ABC transporter permease</fullName>
    </submittedName>
</protein>
<evidence type="ECO:0000313" key="9">
    <source>
        <dbReference type="Proteomes" id="UP000318693"/>
    </source>
</evidence>